<dbReference type="HOGENOM" id="CLU_035624_0_0_1"/>
<organism evidence="1 2">
    <name type="scientific">Laccaria amethystina LaAM-08-1</name>
    <dbReference type="NCBI Taxonomy" id="1095629"/>
    <lineage>
        <taxon>Eukaryota</taxon>
        <taxon>Fungi</taxon>
        <taxon>Dikarya</taxon>
        <taxon>Basidiomycota</taxon>
        <taxon>Agaricomycotina</taxon>
        <taxon>Agaricomycetes</taxon>
        <taxon>Agaricomycetidae</taxon>
        <taxon>Agaricales</taxon>
        <taxon>Agaricineae</taxon>
        <taxon>Hydnangiaceae</taxon>
        <taxon>Laccaria</taxon>
    </lineage>
</organism>
<reference evidence="2" key="2">
    <citation type="submission" date="2015-01" db="EMBL/GenBank/DDBJ databases">
        <title>Evolutionary Origins and Diversification of the Mycorrhizal Mutualists.</title>
        <authorList>
            <consortium name="DOE Joint Genome Institute"/>
            <consortium name="Mycorrhizal Genomics Consortium"/>
            <person name="Kohler A."/>
            <person name="Kuo A."/>
            <person name="Nagy L.G."/>
            <person name="Floudas D."/>
            <person name="Copeland A."/>
            <person name="Barry K.W."/>
            <person name="Cichocki N."/>
            <person name="Veneault-Fourrey C."/>
            <person name="LaButti K."/>
            <person name="Lindquist E.A."/>
            <person name="Lipzen A."/>
            <person name="Lundell T."/>
            <person name="Morin E."/>
            <person name="Murat C."/>
            <person name="Riley R."/>
            <person name="Ohm R."/>
            <person name="Sun H."/>
            <person name="Tunlid A."/>
            <person name="Henrissat B."/>
            <person name="Grigoriev I.V."/>
            <person name="Hibbett D.S."/>
            <person name="Martin F."/>
        </authorList>
    </citation>
    <scope>NUCLEOTIDE SEQUENCE [LARGE SCALE GENOMIC DNA]</scope>
    <source>
        <strain evidence="2">LaAM-08-1</strain>
    </source>
</reference>
<dbReference type="EMBL" id="KN838660">
    <property type="protein sequence ID" value="KIJ98838.1"/>
    <property type="molecule type" value="Genomic_DNA"/>
</dbReference>
<name>A0A0C9XBH5_9AGAR</name>
<gene>
    <name evidence="1" type="ORF">K443DRAFT_680421</name>
</gene>
<dbReference type="Proteomes" id="UP000054477">
    <property type="component" value="Unassembled WGS sequence"/>
</dbReference>
<evidence type="ECO:0000313" key="2">
    <source>
        <dbReference type="Proteomes" id="UP000054477"/>
    </source>
</evidence>
<sequence length="420" mass="47846">MNPGTFMPQELIDKFIDDLWFEGDFDSLKTLKTLSQTASLFLHRCRRHLFTNIRLSTENSTDESQCIARKAKNLEEVLVRVPDIANYVQNLSLLVSNFNNVEVHIISQLLLRFSMISEFSFFTCTPCDWALVAPELQSAISHLVYSPRMKTLSLHSIHNFPVAFFASCINITDLIIQWCAFEDDASLGNAETGSIARLHSFDLSGTSVGVEKLICGRSQDGSPILDFSHLQELTFALLEQEALHSLQEMLKRASKLILLRLEVGDGISLNGVFKPSSSFESLRSLSLRLSIDDLDPGDPLFGLCHELRRIERINGLEEIHIKVSTTFRLQHDFLADLNNVLTLPGYTKLRCLRLEILLWIDMVERYDREESRRELNDAVQAKCSQLFHRPSLDFSHLVAVLGIDMDDTFGHTFCESEKWF</sequence>
<protein>
    <recommendedName>
        <fullName evidence="3">F-box domain-containing protein</fullName>
    </recommendedName>
</protein>
<accession>A0A0C9XBH5</accession>
<reference evidence="1 2" key="1">
    <citation type="submission" date="2014-04" db="EMBL/GenBank/DDBJ databases">
        <authorList>
            <consortium name="DOE Joint Genome Institute"/>
            <person name="Kuo A."/>
            <person name="Kohler A."/>
            <person name="Nagy L.G."/>
            <person name="Floudas D."/>
            <person name="Copeland A."/>
            <person name="Barry K.W."/>
            <person name="Cichocki N."/>
            <person name="Veneault-Fourrey C."/>
            <person name="LaButti K."/>
            <person name="Lindquist E.A."/>
            <person name="Lipzen A."/>
            <person name="Lundell T."/>
            <person name="Morin E."/>
            <person name="Murat C."/>
            <person name="Sun H."/>
            <person name="Tunlid A."/>
            <person name="Henrissat B."/>
            <person name="Grigoriev I.V."/>
            <person name="Hibbett D.S."/>
            <person name="Martin F."/>
            <person name="Nordberg H.P."/>
            <person name="Cantor M.N."/>
            <person name="Hua S.X."/>
        </authorList>
    </citation>
    <scope>NUCLEOTIDE SEQUENCE [LARGE SCALE GENOMIC DNA]</scope>
    <source>
        <strain evidence="1 2">LaAM-08-1</strain>
    </source>
</reference>
<dbReference type="OrthoDB" id="2788229at2759"/>
<evidence type="ECO:0000313" key="1">
    <source>
        <dbReference type="EMBL" id="KIJ98838.1"/>
    </source>
</evidence>
<keyword evidence="2" id="KW-1185">Reference proteome</keyword>
<proteinExistence type="predicted"/>
<dbReference type="AlphaFoldDB" id="A0A0C9XBH5"/>
<evidence type="ECO:0008006" key="3">
    <source>
        <dbReference type="Google" id="ProtNLM"/>
    </source>
</evidence>